<dbReference type="Gene3D" id="1.20.1250.20">
    <property type="entry name" value="MFS general substrate transporter like domains"/>
    <property type="match status" value="1"/>
</dbReference>
<dbReference type="SUPFAM" id="SSF103473">
    <property type="entry name" value="MFS general substrate transporter"/>
    <property type="match status" value="1"/>
</dbReference>
<evidence type="ECO:0000256" key="3">
    <source>
        <dbReference type="ARBA" id="ARBA00022692"/>
    </source>
</evidence>
<organism evidence="8 9">
    <name type="scientific">Ornithinimicrobium cryptoxanthini</name>
    <dbReference type="NCBI Taxonomy" id="2934161"/>
    <lineage>
        <taxon>Bacteria</taxon>
        <taxon>Bacillati</taxon>
        <taxon>Actinomycetota</taxon>
        <taxon>Actinomycetes</taxon>
        <taxon>Micrococcales</taxon>
        <taxon>Ornithinimicrobiaceae</taxon>
        <taxon>Ornithinimicrobium</taxon>
    </lineage>
</organism>
<name>A0ABY4YH45_9MICO</name>
<feature type="transmembrane region" description="Helical" evidence="6">
    <location>
        <begin position="349"/>
        <end position="372"/>
    </location>
</feature>
<feature type="transmembrane region" description="Helical" evidence="6">
    <location>
        <begin position="378"/>
        <end position="396"/>
    </location>
</feature>
<feature type="transmembrane region" description="Helical" evidence="6">
    <location>
        <begin position="291"/>
        <end position="309"/>
    </location>
</feature>
<evidence type="ECO:0000256" key="1">
    <source>
        <dbReference type="ARBA" id="ARBA00004651"/>
    </source>
</evidence>
<dbReference type="CDD" id="cd06173">
    <property type="entry name" value="MFS_MefA_like"/>
    <property type="match status" value="1"/>
</dbReference>
<accession>A0ABY4YH45</accession>
<comment type="subcellular location">
    <subcellularLocation>
        <location evidence="1">Cell membrane</location>
        <topology evidence="1">Multi-pass membrane protein</topology>
    </subcellularLocation>
</comment>
<dbReference type="PANTHER" id="PTHR23513:SF6">
    <property type="entry name" value="MAJOR FACILITATOR SUPERFAMILY ASSOCIATED DOMAIN-CONTAINING PROTEIN"/>
    <property type="match status" value="1"/>
</dbReference>
<dbReference type="EMBL" id="CP099490">
    <property type="protein sequence ID" value="USQ75462.1"/>
    <property type="molecule type" value="Genomic_DNA"/>
</dbReference>
<dbReference type="InterPro" id="IPR036259">
    <property type="entry name" value="MFS_trans_sf"/>
</dbReference>
<keyword evidence="9" id="KW-1185">Reference proteome</keyword>
<sequence>MTTRTHRRTRGPLALQSPGFRRLTSAWVFTNIADSALYLMLAVWVKDLTGSDSAAGVVFAMLGVPALLAPFLGQVADRVSRKWLLVLANLAVAVVVCTILLVDSAAGLSWIYAVVLVYATVAYLTAAAQTGLVRDLLPDEHLASGNGLLSSVDQSLRLVSPLVGTALYAVWGPHAVVILTAVAFLVAAGLLATVKVLESPPETAEERGSYWTELTAGFRHLAANPVLSRLTLVIAITFGATGLVNVAVFPIIEQGLGLPTEALGPLVAVQGIGAVIAGLTAAAVINRRGEVWTFGAGVLILAIGLIPGVTTSLVAVGAGLAAIGFGVTWSVISFITLRQRLTPARLQGRTGAATAIAINLPQTVLTFLAAAIIGTIDYRLLIIVTAVAALASLLLMPRGSTVSQTAPGADATP</sequence>
<dbReference type="PANTHER" id="PTHR23513">
    <property type="entry name" value="INTEGRAL MEMBRANE EFFLUX PROTEIN-RELATED"/>
    <property type="match status" value="1"/>
</dbReference>
<feature type="transmembrane region" description="Helical" evidence="6">
    <location>
        <begin position="108"/>
        <end position="133"/>
    </location>
</feature>
<keyword evidence="4 6" id="KW-1133">Transmembrane helix</keyword>
<feature type="domain" description="Major facilitator superfamily (MFS) profile" evidence="7">
    <location>
        <begin position="1"/>
        <end position="403"/>
    </location>
</feature>
<feature type="transmembrane region" description="Helical" evidence="6">
    <location>
        <begin position="57"/>
        <end position="76"/>
    </location>
</feature>
<evidence type="ECO:0000256" key="4">
    <source>
        <dbReference type="ARBA" id="ARBA00022989"/>
    </source>
</evidence>
<dbReference type="InterPro" id="IPR020846">
    <property type="entry name" value="MFS_dom"/>
</dbReference>
<keyword evidence="3 6" id="KW-0812">Transmembrane</keyword>
<feature type="transmembrane region" description="Helical" evidence="6">
    <location>
        <begin position="230"/>
        <end position="252"/>
    </location>
</feature>
<evidence type="ECO:0000256" key="5">
    <source>
        <dbReference type="ARBA" id="ARBA00023136"/>
    </source>
</evidence>
<feature type="transmembrane region" description="Helical" evidence="6">
    <location>
        <begin position="315"/>
        <end position="337"/>
    </location>
</feature>
<gene>
    <name evidence="8" type="ORF">NF557_12655</name>
</gene>
<protein>
    <submittedName>
        <fullName evidence="8">MFS transporter</fullName>
    </submittedName>
</protein>
<evidence type="ECO:0000313" key="8">
    <source>
        <dbReference type="EMBL" id="USQ75462.1"/>
    </source>
</evidence>
<dbReference type="PROSITE" id="PS50850">
    <property type="entry name" value="MFS"/>
    <property type="match status" value="1"/>
</dbReference>
<keyword evidence="2" id="KW-1003">Cell membrane</keyword>
<evidence type="ECO:0000256" key="2">
    <source>
        <dbReference type="ARBA" id="ARBA00022475"/>
    </source>
</evidence>
<dbReference type="RefSeq" id="WP_252619881.1">
    <property type="nucleotide sequence ID" value="NZ_CP099490.1"/>
</dbReference>
<evidence type="ECO:0000259" key="7">
    <source>
        <dbReference type="PROSITE" id="PS50850"/>
    </source>
</evidence>
<evidence type="ECO:0000256" key="6">
    <source>
        <dbReference type="SAM" id="Phobius"/>
    </source>
</evidence>
<evidence type="ECO:0000313" key="9">
    <source>
        <dbReference type="Proteomes" id="UP001056535"/>
    </source>
</evidence>
<dbReference type="Pfam" id="PF07690">
    <property type="entry name" value="MFS_1"/>
    <property type="match status" value="1"/>
</dbReference>
<reference evidence="8" key="1">
    <citation type="submission" date="2022-06" db="EMBL/GenBank/DDBJ databases">
        <title>Ornithinimicrobium JY.X270.</title>
        <authorList>
            <person name="Huang Y."/>
        </authorList>
    </citation>
    <scope>NUCLEOTIDE SEQUENCE</scope>
    <source>
        <strain evidence="8">JY.X270</strain>
    </source>
</reference>
<dbReference type="Proteomes" id="UP001056535">
    <property type="component" value="Chromosome"/>
</dbReference>
<feature type="transmembrane region" description="Helical" evidence="6">
    <location>
        <begin position="26"/>
        <end position="45"/>
    </location>
</feature>
<feature type="transmembrane region" description="Helical" evidence="6">
    <location>
        <begin position="264"/>
        <end position="284"/>
    </location>
</feature>
<dbReference type="InterPro" id="IPR011701">
    <property type="entry name" value="MFS"/>
</dbReference>
<feature type="transmembrane region" description="Helical" evidence="6">
    <location>
        <begin position="83"/>
        <end position="102"/>
    </location>
</feature>
<proteinExistence type="predicted"/>
<keyword evidence="5 6" id="KW-0472">Membrane</keyword>